<dbReference type="AlphaFoldDB" id="A0A6A4RFN1"/>
<dbReference type="Proteomes" id="UP000441586">
    <property type="component" value="Unassembled WGS sequence"/>
</dbReference>
<dbReference type="RefSeq" id="WP_158980573.1">
    <property type="nucleotide sequence ID" value="NZ_WSFO01000011.1"/>
</dbReference>
<name>A0A6A4RFN1_9RHOB</name>
<sequence>MMTSGIRSLGSQAVLELGNQIAAYDTFSEDNDPYVSDVSAYGSK</sequence>
<evidence type="ECO:0000313" key="2">
    <source>
        <dbReference type="Proteomes" id="UP000441586"/>
    </source>
</evidence>
<dbReference type="EMBL" id="WSFO01000011">
    <property type="protein sequence ID" value="KAE9627819.1"/>
    <property type="molecule type" value="Genomic_DNA"/>
</dbReference>
<reference evidence="1 2" key="1">
    <citation type="submission" date="2019-12" db="EMBL/GenBank/DDBJ databases">
        <authorList>
            <person name="Zhang Y.-J."/>
        </authorList>
    </citation>
    <scope>NUCLEOTIDE SEQUENCE [LARGE SCALE GENOMIC DNA]</scope>
    <source>
        <strain evidence="1 2">H18S-6</strain>
    </source>
</reference>
<comment type="caution">
    <text evidence="1">The sequence shown here is derived from an EMBL/GenBank/DDBJ whole genome shotgun (WGS) entry which is preliminary data.</text>
</comment>
<gene>
    <name evidence="1" type="ORF">GP644_17095</name>
</gene>
<proteinExistence type="predicted"/>
<accession>A0A6A4RFN1</accession>
<organism evidence="1 2">
    <name type="scientific">Parasedimentitalea maritima</name>
    <dbReference type="NCBI Taxonomy" id="2578117"/>
    <lineage>
        <taxon>Bacteria</taxon>
        <taxon>Pseudomonadati</taxon>
        <taxon>Pseudomonadota</taxon>
        <taxon>Alphaproteobacteria</taxon>
        <taxon>Rhodobacterales</taxon>
        <taxon>Paracoccaceae</taxon>
        <taxon>Parasedimentitalea</taxon>
    </lineage>
</organism>
<evidence type="ECO:0000313" key="1">
    <source>
        <dbReference type="EMBL" id="KAE9627819.1"/>
    </source>
</evidence>
<protein>
    <submittedName>
        <fullName evidence="1">DUF3768 domain-containing protein</fullName>
    </submittedName>
</protein>